<dbReference type="Proteomes" id="UP000094385">
    <property type="component" value="Unassembled WGS sequence"/>
</dbReference>
<keyword evidence="3 5" id="KW-1133">Transmembrane helix</keyword>
<gene>
    <name evidence="6" type="ORF">LIPSTDRAFT_61567</name>
</gene>
<protein>
    <recommendedName>
        <fullName evidence="8">Major facilitator superfamily (MFS) profile domain-containing protein</fullName>
    </recommendedName>
</protein>
<dbReference type="GO" id="GO:0016020">
    <property type="term" value="C:membrane"/>
    <property type="evidence" value="ECO:0007669"/>
    <property type="project" value="UniProtKB-SubCell"/>
</dbReference>
<dbReference type="SUPFAM" id="SSF103473">
    <property type="entry name" value="MFS general substrate transporter"/>
    <property type="match status" value="2"/>
</dbReference>
<dbReference type="OrthoDB" id="2130629at2759"/>
<evidence type="ECO:0000256" key="1">
    <source>
        <dbReference type="ARBA" id="ARBA00004141"/>
    </source>
</evidence>
<accession>A0A1E3QE70</accession>
<dbReference type="AlphaFoldDB" id="A0A1E3QE70"/>
<feature type="transmembrane region" description="Helical" evidence="5">
    <location>
        <begin position="88"/>
        <end position="111"/>
    </location>
</feature>
<dbReference type="Gene3D" id="1.20.1720.10">
    <property type="entry name" value="Multidrug resistance protein D"/>
    <property type="match status" value="1"/>
</dbReference>
<sequence>MRTHTTSDVNDPVAVTKVQNEVDGADEYVDNNLLTNPEARPLVFKSAFHEVECVLTLAFAPAMNSAGQGSLQLALPKIAQYYNIQGSVLSWTITSYSLVTGATILLMAPLCDILGRKILCGWMNFQGVLIYFTSMSMQNVRKYSPILTTAAMLPQATMGILVNIVAAFTMHKVPGRILMIIGMCSFMTSALLWALQPLHISYWAMTFPTLLTLPVGADLAYNVGNQFSLSIVPPDLKSTAAGIFNVTTQLAASIWCSGVYSHSHITCAYWFAVGTQFAKGQTDNGELKTTYNEDVGDTKETICDIEQNQRSISEDK</sequence>
<feature type="transmembrane region" description="Helical" evidence="5">
    <location>
        <begin position="143"/>
        <end position="165"/>
    </location>
</feature>
<feature type="transmembrane region" description="Helical" evidence="5">
    <location>
        <begin position="177"/>
        <end position="195"/>
    </location>
</feature>
<evidence type="ECO:0008006" key="8">
    <source>
        <dbReference type="Google" id="ProtNLM"/>
    </source>
</evidence>
<evidence type="ECO:0000313" key="7">
    <source>
        <dbReference type="Proteomes" id="UP000094385"/>
    </source>
</evidence>
<evidence type="ECO:0000256" key="3">
    <source>
        <dbReference type="ARBA" id="ARBA00022989"/>
    </source>
</evidence>
<keyword evidence="7" id="KW-1185">Reference proteome</keyword>
<reference evidence="6 7" key="1">
    <citation type="journal article" date="2016" name="Proc. Natl. Acad. Sci. U.S.A.">
        <title>Comparative genomics of biotechnologically important yeasts.</title>
        <authorList>
            <person name="Riley R."/>
            <person name="Haridas S."/>
            <person name="Wolfe K.H."/>
            <person name="Lopes M.R."/>
            <person name="Hittinger C.T."/>
            <person name="Goeker M."/>
            <person name="Salamov A.A."/>
            <person name="Wisecaver J.H."/>
            <person name="Long T.M."/>
            <person name="Calvey C.H."/>
            <person name="Aerts A.L."/>
            <person name="Barry K.W."/>
            <person name="Choi C."/>
            <person name="Clum A."/>
            <person name="Coughlan A.Y."/>
            <person name="Deshpande S."/>
            <person name="Douglass A.P."/>
            <person name="Hanson S.J."/>
            <person name="Klenk H.-P."/>
            <person name="LaButti K.M."/>
            <person name="Lapidus A."/>
            <person name="Lindquist E.A."/>
            <person name="Lipzen A.M."/>
            <person name="Meier-Kolthoff J.P."/>
            <person name="Ohm R.A."/>
            <person name="Otillar R.P."/>
            <person name="Pangilinan J.L."/>
            <person name="Peng Y."/>
            <person name="Rokas A."/>
            <person name="Rosa C.A."/>
            <person name="Scheuner C."/>
            <person name="Sibirny A.A."/>
            <person name="Slot J.C."/>
            <person name="Stielow J.B."/>
            <person name="Sun H."/>
            <person name="Kurtzman C.P."/>
            <person name="Blackwell M."/>
            <person name="Grigoriev I.V."/>
            <person name="Jeffries T.W."/>
        </authorList>
    </citation>
    <scope>NUCLEOTIDE SEQUENCE [LARGE SCALE GENOMIC DNA]</scope>
    <source>
        <strain evidence="6 7">NRRL Y-11557</strain>
    </source>
</reference>
<name>A0A1E3QE70_LIPST</name>
<dbReference type="PANTHER" id="PTHR42718:SF23">
    <property type="entry name" value="MAJOR FACILITATOR SUPERFAMILY (MFS) PROFILE DOMAIN-CONTAINING PROTEIN"/>
    <property type="match status" value="1"/>
</dbReference>
<proteinExistence type="predicted"/>
<dbReference type="PANTHER" id="PTHR42718">
    <property type="entry name" value="MAJOR FACILITATOR SUPERFAMILY MULTIDRUG TRANSPORTER MFSC"/>
    <property type="match status" value="1"/>
</dbReference>
<comment type="subcellular location">
    <subcellularLocation>
        <location evidence="1">Membrane</location>
        <topology evidence="1">Multi-pass membrane protein</topology>
    </subcellularLocation>
</comment>
<dbReference type="InterPro" id="IPR036259">
    <property type="entry name" value="MFS_trans_sf"/>
</dbReference>
<organism evidence="6 7">
    <name type="scientific">Lipomyces starkeyi NRRL Y-11557</name>
    <dbReference type="NCBI Taxonomy" id="675824"/>
    <lineage>
        <taxon>Eukaryota</taxon>
        <taxon>Fungi</taxon>
        <taxon>Dikarya</taxon>
        <taxon>Ascomycota</taxon>
        <taxon>Saccharomycotina</taxon>
        <taxon>Lipomycetes</taxon>
        <taxon>Lipomycetales</taxon>
        <taxon>Lipomycetaceae</taxon>
        <taxon>Lipomyces</taxon>
    </lineage>
</organism>
<dbReference type="EMBL" id="KV454290">
    <property type="protein sequence ID" value="ODQ76005.1"/>
    <property type="molecule type" value="Genomic_DNA"/>
</dbReference>
<evidence type="ECO:0000256" key="2">
    <source>
        <dbReference type="ARBA" id="ARBA00022692"/>
    </source>
</evidence>
<keyword evidence="2 5" id="KW-0812">Transmembrane</keyword>
<keyword evidence="4 5" id="KW-0472">Membrane</keyword>
<evidence type="ECO:0000256" key="4">
    <source>
        <dbReference type="ARBA" id="ARBA00023136"/>
    </source>
</evidence>
<evidence type="ECO:0000313" key="6">
    <source>
        <dbReference type="EMBL" id="ODQ76005.1"/>
    </source>
</evidence>
<evidence type="ECO:0000256" key="5">
    <source>
        <dbReference type="SAM" id="Phobius"/>
    </source>
</evidence>